<protein>
    <submittedName>
        <fullName evidence="2">Uncharacterized protein</fullName>
    </submittedName>
</protein>
<reference evidence="2" key="1">
    <citation type="submission" date="2022-11" db="UniProtKB">
        <authorList>
            <consortium name="WormBaseParasite"/>
        </authorList>
    </citation>
    <scope>IDENTIFICATION</scope>
</reference>
<dbReference type="WBParaSite" id="nRc.2.0.1.t34451-RA">
    <property type="protein sequence ID" value="nRc.2.0.1.t34451-RA"/>
    <property type="gene ID" value="nRc.2.0.1.g34451"/>
</dbReference>
<keyword evidence="1" id="KW-1185">Reference proteome</keyword>
<accession>A0A915K6T2</accession>
<dbReference type="AlphaFoldDB" id="A0A915K6T2"/>
<sequence>MNLLVMDQKGAIAYVVNAIQFVSIQKFDSPQLKHDVKKLSNTNTDANRMKYKGCRKWGVEKMFEVFPEMWKKKS</sequence>
<name>A0A915K6T2_ROMCU</name>
<dbReference type="Proteomes" id="UP000887565">
    <property type="component" value="Unplaced"/>
</dbReference>
<organism evidence="1 2">
    <name type="scientific">Romanomermis culicivorax</name>
    <name type="common">Nematode worm</name>
    <dbReference type="NCBI Taxonomy" id="13658"/>
    <lineage>
        <taxon>Eukaryota</taxon>
        <taxon>Metazoa</taxon>
        <taxon>Ecdysozoa</taxon>
        <taxon>Nematoda</taxon>
        <taxon>Enoplea</taxon>
        <taxon>Dorylaimia</taxon>
        <taxon>Mermithida</taxon>
        <taxon>Mermithoidea</taxon>
        <taxon>Mermithidae</taxon>
        <taxon>Romanomermis</taxon>
    </lineage>
</organism>
<evidence type="ECO:0000313" key="1">
    <source>
        <dbReference type="Proteomes" id="UP000887565"/>
    </source>
</evidence>
<evidence type="ECO:0000313" key="2">
    <source>
        <dbReference type="WBParaSite" id="nRc.2.0.1.t34451-RA"/>
    </source>
</evidence>
<proteinExistence type="predicted"/>